<dbReference type="EMBL" id="ABCC02000033">
    <property type="protein sequence ID" value="EDP15655.1"/>
    <property type="molecule type" value="Genomic_DNA"/>
</dbReference>
<comment type="caution">
    <text evidence="1">The sequence shown here is derived from an EMBL/GenBank/DDBJ whole genome shotgun (WGS) entry which is preliminary data.</text>
</comment>
<dbReference type="Proteomes" id="UP000005396">
    <property type="component" value="Unassembled WGS sequence"/>
</dbReference>
<dbReference type="HOGENOM" id="CLU_3372958_0_0_9"/>
<accession>A8RTX7</accession>
<evidence type="ECO:0000313" key="2">
    <source>
        <dbReference type="Proteomes" id="UP000005396"/>
    </source>
</evidence>
<sequence>MELLGIFGQKCNRNIQKIREKIKTLGAGRISPKV</sequence>
<proteinExistence type="predicted"/>
<protein>
    <submittedName>
        <fullName evidence="1">Uncharacterized protein</fullName>
    </submittedName>
</protein>
<organism evidence="1 2">
    <name type="scientific">Enterocloster bolteae (strain ATCC BAA-613 / DSM 15670 / CCUG 46953 / JCM 12243 / WAL 16351)</name>
    <name type="common">Clostridium bolteae</name>
    <dbReference type="NCBI Taxonomy" id="411902"/>
    <lineage>
        <taxon>Bacteria</taxon>
        <taxon>Bacillati</taxon>
        <taxon>Bacillota</taxon>
        <taxon>Clostridia</taxon>
        <taxon>Lachnospirales</taxon>
        <taxon>Lachnospiraceae</taxon>
        <taxon>Enterocloster</taxon>
    </lineage>
</organism>
<dbReference type="AlphaFoldDB" id="A8RTX7"/>
<gene>
    <name evidence="1" type="ORF">CLOBOL_03826</name>
</gene>
<reference evidence="1 2" key="1">
    <citation type="submission" date="2007-08" db="EMBL/GenBank/DDBJ databases">
        <authorList>
            <person name="Fulton L."/>
            <person name="Clifton S."/>
            <person name="Fulton B."/>
            <person name="Xu J."/>
            <person name="Minx P."/>
            <person name="Pepin K.H."/>
            <person name="Johnson M."/>
            <person name="Thiruvilangam P."/>
            <person name="Bhonagiri V."/>
            <person name="Nash W.E."/>
            <person name="Mardis E.R."/>
            <person name="Wilson R.K."/>
        </authorList>
    </citation>
    <scope>NUCLEOTIDE SEQUENCE [LARGE SCALE GENOMIC DNA]</scope>
    <source>
        <strain evidence="2">ATCC BAA-613 / DSM 15670 / CCUG 46953 / JCM 12243 / WAL 16351</strain>
    </source>
</reference>
<name>A8RTX7_ENTBW</name>
<reference evidence="1 2" key="2">
    <citation type="submission" date="2007-09" db="EMBL/GenBank/DDBJ databases">
        <title>Draft genome sequence of Clostridium bolteae (ATCC BAA-613).</title>
        <authorList>
            <person name="Sudarsanam P."/>
            <person name="Ley R."/>
            <person name="Guruge J."/>
            <person name="Turnbaugh P.J."/>
            <person name="Mahowald M."/>
            <person name="Liep D."/>
            <person name="Gordon J."/>
        </authorList>
    </citation>
    <scope>NUCLEOTIDE SEQUENCE [LARGE SCALE GENOMIC DNA]</scope>
    <source>
        <strain evidence="2">ATCC BAA-613 / DSM 15670 / CCUG 46953 / JCM 12243 / WAL 16351</strain>
    </source>
</reference>
<dbReference type="PaxDb" id="411902-CLOBOL_03826"/>
<evidence type="ECO:0000313" key="1">
    <source>
        <dbReference type="EMBL" id="EDP15655.1"/>
    </source>
</evidence>